<dbReference type="InterPro" id="IPR018931">
    <property type="entry name" value="DUF2520"/>
</dbReference>
<dbReference type="EMBL" id="CP027062">
    <property type="protein sequence ID" value="AVI52448.1"/>
    <property type="molecule type" value="Genomic_DNA"/>
</dbReference>
<sequence>MISIVVIGFGNVGKHLSEAIHEAPKLVLRQIYNRSNITLPNSLQQVAFTNNLTALFDADVYVIALPDDHIANISSKIAIKDCLVVHTSGGVAMDEIDGKNRRGVLYPLQSFSKHKSVDFRTIPICIEAESKKDLELLGNLGKQISGKVEEISSEDRASLHLSAVFVNNFVNHLYHISEELLQQKNLDFDLLKPLIRETAKKIEELSPSEAQTGPAIRHDEKTLRKHLQLLKDSPYETLYRDLTASIQKTYGKKL</sequence>
<protein>
    <submittedName>
        <fullName evidence="2">DUF2520 domain-containing protein</fullName>
    </submittedName>
</protein>
<evidence type="ECO:0000313" key="2">
    <source>
        <dbReference type="EMBL" id="AVI52448.1"/>
    </source>
</evidence>
<dbReference type="InterPro" id="IPR036291">
    <property type="entry name" value="NAD(P)-bd_dom_sf"/>
</dbReference>
<gene>
    <name evidence="2" type="ORF">C5O00_13605</name>
</gene>
<dbReference type="Proteomes" id="UP000238442">
    <property type="component" value="Chromosome"/>
</dbReference>
<dbReference type="KEGG" id="aue:C5O00_13605"/>
<dbReference type="InterPro" id="IPR008927">
    <property type="entry name" value="6-PGluconate_DH-like_C_sf"/>
</dbReference>
<dbReference type="Gene3D" id="1.10.1040.20">
    <property type="entry name" value="ProC-like, C-terminal domain"/>
    <property type="match status" value="1"/>
</dbReference>
<evidence type="ECO:0000313" key="3">
    <source>
        <dbReference type="Proteomes" id="UP000238442"/>
    </source>
</evidence>
<accession>A0A2S0I0P6</accession>
<dbReference type="SUPFAM" id="SSF48179">
    <property type="entry name" value="6-phosphogluconate dehydrogenase C-terminal domain-like"/>
    <property type="match status" value="1"/>
</dbReference>
<name>A0A2S0I0P6_9FLAO</name>
<reference evidence="2 3" key="1">
    <citation type="submission" date="2018-02" db="EMBL/GenBank/DDBJ databases">
        <title>Genomic analysis of the strain RR4-38 isolated from a seawater recirculating aquaculture system.</title>
        <authorList>
            <person name="Kim Y.-S."/>
            <person name="Jang Y.H."/>
            <person name="Kim K.-H."/>
        </authorList>
    </citation>
    <scope>NUCLEOTIDE SEQUENCE [LARGE SCALE GENOMIC DNA]</scope>
    <source>
        <strain evidence="2 3">RR4-38</strain>
    </source>
</reference>
<dbReference type="AlphaFoldDB" id="A0A2S0I0P6"/>
<organism evidence="2 3">
    <name type="scientific">Pukyongia salina</name>
    <dbReference type="NCBI Taxonomy" id="2094025"/>
    <lineage>
        <taxon>Bacteria</taxon>
        <taxon>Pseudomonadati</taxon>
        <taxon>Bacteroidota</taxon>
        <taxon>Flavobacteriia</taxon>
        <taxon>Flavobacteriales</taxon>
        <taxon>Flavobacteriaceae</taxon>
        <taxon>Pukyongia</taxon>
    </lineage>
</organism>
<feature type="domain" description="DUF2520" evidence="1">
    <location>
        <begin position="122"/>
        <end position="245"/>
    </location>
</feature>
<proteinExistence type="predicted"/>
<dbReference type="InterPro" id="IPR037108">
    <property type="entry name" value="TM1727-like_C_sf"/>
</dbReference>
<evidence type="ECO:0000259" key="1">
    <source>
        <dbReference type="Pfam" id="PF10728"/>
    </source>
</evidence>
<dbReference type="SUPFAM" id="SSF51735">
    <property type="entry name" value="NAD(P)-binding Rossmann-fold domains"/>
    <property type="match status" value="1"/>
</dbReference>
<keyword evidence="3" id="KW-1185">Reference proteome</keyword>
<dbReference type="PANTHER" id="PTHR40459:SF1">
    <property type="entry name" value="CONSERVED HYPOTHETICAL ALANINE AND LEUCINE RICH PROTEIN"/>
    <property type="match status" value="1"/>
</dbReference>
<dbReference type="OrthoDB" id="9810755at2"/>
<dbReference type="RefSeq" id="WP_105217687.1">
    <property type="nucleotide sequence ID" value="NZ_CP027062.1"/>
</dbReference>
<dbReference type="PANTHER" id="PTHR40459">
    <property type="entry name" value="CONSERVED HYPOTHETICAL ALANINE AND LEUCINE RICH PROTEIN"/>
    <property type="match status" value="1"/>
</dbReference>
<dbReference type="Pfam" id="PF10728">
    <property type="entry name" value="DUF2520"/>
    <property type="match status" value="1"/>
</dbReference>
<dbReference type="Gene3D" id="3.40.50.720">
    <property type="entry name" value="NAD(P)-binding Rossmann-like Domain"/>
    <property type="match status" value="1"/>
</dbReference>